<evidence type="ECO:0000256" key="6">
    <source>
        <dbReference type="SAM" id="Phobius"/>
    </source>
</evidence>
<evidence type="ECO:0000313" key="7">
    <source>
        <dbReference type="EMBL" id="TYS48402.1"/>
    </source>
</evidence>
<evidence type="ECO:0000256" key="5">
    <source>
        <dbReference type="ARBA" id="ARBA00023136"/>
    </source>
</evidence>
<dbReference type="RefSeq" id="WP_148974595.1">
    <property type="nucleotide sequence ID" value="NZ_JBNIKU010000007.1"/>
</dbReference>
<feature type="transmembrane region" description="Helical" evidence="6">
    <location>
        <begin position="59"/>
        <end position="91"/>
    </location>
</feature>
<dbReference type="EMBL" id="VTER01000005">
    <property type="protein sequence ID" value="TYS48402.1"/>
    <property type="molecule type" value="Genomic_DNA"/>
</dbReference>
<evidence type="ECO:0000313" key="8">
    <source>
        <dbReference type="Proteomes" id="UP000322139"/>
    </source>
</evidence>
<comment type="caution">
    <text evidence="7">The sequence shown here is derived from an EMBL/GenBank/DDBJ whole genome shotgun (WGS) entry which is preliminary data.</text>
</comment>
<gene>
    <name evidence="7" type="ORF">FZD51_09715</name>
</gene>
<proteinExistence type="predicted"/>
<dbReference type="Pfam" id="PF06081">
    <property type="entry name" value="ArAE_1"/>
    <property type="match status" value="1"/>
</dbReference>
<evidence type="ECO:0000256" key="1">
    <source>
        <dbReference type="ARBA" id="ARBA00004651"/>
    </source>
</evidence>
<dbReference type="Proteomes" id="UP000322139">
    <property type="component" value="Unassembled WGS sequence"/>
</dbReference>
<feature type="transmembrane region" description="Helical" evidence="6">
    <location>
        <begin position="12"/>
        <end position="39"/>
    </location>
</feature>
<keyword evidence="2" id="KW-1003">Cell membrane</keyword>
<dbReference type="AlphaFoldDB" id="A0A5D4RG19"/>
<comment type="subcellular location">
    <subcellularLocation>
        <location evidence="1">Cell membrane</location>
        <topology evidence="1">Multi-pass membrane protein</topology>
    </subcellularLocation>
</comment>
<dbReference type="InterPro" id="IPR010343">
    <property type="entry name" value="ArAE_1"/>
</dbReference>
<sequence length="359" mass="41651">MKLGARILKTGIAIILSLFLSEIFNLPTPVFAGIAAIFAIQPTIYRSYLSVIEQIQGNIIGAVIAVVFVLVFGNNYFIVGLAAVIVIIINLKLKLEKTIALSLVTLIAIMETPGDDFVQFAVIRFSTIMLGILSAFLVNLVFLPPKYENKLYYKISNATEDITKWIRLNVRHASEHMLLKNDIEKLKDDVIKLDQLYLMYKEERNYLKKDSPVKARKLVIYRQMISTVKMSLETLKRLHRHEYELQQMPEDFQNSIQQQLDCLIHYHEHVMLKFIGKVKPQVSFEEGDICLDRKELFTFFLAQHKNMENDDEQIIYHTMQIISAIIEYDEQVEHLDTLISSFQSYHKEENEISIEEDEE</sequence>
<organism evidence="7 8">
    <name type="scientific">Bacillus infantis</name>
    <dbReference type="NCBI Taxonomy" id="324767"/>
    <lineage>
        <taxon>Bacteria</taxon>
        <taxon>Bacillati</taxon>
        <taxon>Bacillota</taxon>
        <taxon>Bacilli</taxon>
        <taxon>Bacillales</taxon>
        <taxon>Bacillaceae</taxon>
        <taxon>Bacillus</taxon>
    </lineage>
</organism>
<reference evidence="7 8" key="1">
    <citation type="submission" date="2019-08" db="EMBL/GenBank/DDBJ databases">
        <title>Bacillus genomes from the desert of Cuatro Cienegas, Coahuila.</title>
        <authorList>
            <person name="Olmedo-Alvarez G."/>
        </authorList>
    </citation>
    <scope>NUCLEOTIDE SEQUENCE [LARGE SCALE GENOMIC DNA]</scope>
    <source>
        <strain evidence="7 8">CH446_14T</strain>
    </source>
</reference>
<keyword evidence="4 6" id="KW-1133">Transmembrane helix</keyword>
<keyword evidence="5 6" id="KW-0472">Membrane</keyword>
<keyword evidence="3 6" id="KW-0812">Transmembrane</keyword>
<name>A0A5D4RG19_9BACI</name>
<dbReference type="PANTHER" id="PTHR30509:SF27">
    <property type="entry name" value="UPF0421 PROTEIN YGAE"/>
    <property type="match status" value="1"/>
</dbReference>
<dbReference type="GO" id="GO:0005886">
    <property type="term" value="C:plasma membrane"/>
    <property type="evidence" value="ECO:0007669"/>
    <property type="project" value="UniProtKB-SubCell"/>
</dbReference>
<evidence type="ECO:0000256" key="3">
    <source>
        <dbReference type="ARBA" id="ARBA00022692"/>
    </source>
</evidence>
<evidence type="ECO:0000256" key="2">
    <source>
        <dbReference type="ARBA" id="ARBA00022475"/>
    </source>
</evidence>
<dbReference type="PANTHER" id="PTHR30509">
    <property type="entry name" value="P-HYDROXYBENZOIC ACID EFFLUX PUMP SUBUNIT-RELATED"/>
    <property type="match status" value="1"/>
</dbReference>
<evidence type="ECO:0000256" key="4">
    <source>
        <dbReference type="ARBA" id="ARBA00022989"/>
    </source>
</evidence>
<feature type="transmembrane region" description="Helical" evidence="6">
    <location>
        <begin position="120"/>
        <end position="143"/>
    </location>
</feature>
<accession>A0A5D4RG19</accession>
<protein>
    <submittedName>
        <fullName evidence="7">Aromatic acid exporter family protein</fullName>
    </submittedName>
</protein>